<evidence type="ECO:0000256" key="8">
    <source>
        <dbReference type="ARBA" id="ARBA00023163"/>
    </source>
</evidence>
<reference evidence="10 11" key="1">
    <citation type="journal article" date="2018" name="Arch. Microbiol.">
        <title>New insights into the metabolic potential of the phototrophic purple bacterium Rhodopila globiformis DSM 161(T) from its draft genome sequence and evidence for a vanadium-dependent nitrogenase.</title>
        <authorList>
            <person name="Imhoff J.F."/>
            <person name="Rahn T."/>
            <person name="Kunzel S."/>
            <person name="Neulinger S.C."/>
        </authorList>
    </citation>
    <scope>NUCLEOTIDE SEQUENCE [LARGE SCALE GENOMIC DNA]</scope>
    <source>
        <strain evidence="10 11">DSM 16996</strain>
    </source>
</reference>
<dbReference type="GO" id="GO:0000156">
    <property type="term" value="F:phosphorelay response regulator activity"/>
    <property type="evidence" value="ECO:0007669"/>
    <property type="project" value="TreeGrafter"/>
</dbReference>
<dbReference type="InterPro" id="IPR039420">
    <property type="entry name" value="WalR-like"/>
</dbReference>
<evidence type="ECO:0000256" key="2">
    <source>
        <dbReference type="ARBA" id="ARBA00022490"/>
    </source>
</evidence>
<dbReference type="GO" id="GO:0000976">
    <property type="term" value="F:transcription cis-regulatory region binding"/>
    <property type="evidence" value="ECO:0007669"/>
    <property type="project" value="TreeGrafter"/>
</dbReference>
<dbReference type="InterPro" id="IPR001867">
    <property type="entry name" value="OmpR/PhoB-type_DNA-bd"/>
</dbReference>
<evidence type="ECO:0000256" key="5">
    <source>
        <dbReference type="ARBA" id="ARBA00023015"/>
    </source>
</evidence>
<evidence type="ECO:0000256" key="9">
    <source>
        <dbReference type="ARBA" id="ARBA00067337"/>
    </source>
</evidence>
<keyword evidence="5" id="KW-0805">Transcription regulation</keyword>
<dbReference type="GO" id="GO:0006355">
    <property type="term" value="P:regulation of DNA-templated transcription"/>
    <property type="evidence" value="ECO:0007669"/>
    <property type="project" value="InterPro"/>
</dbReference>
<organism evidence="10 11">
    <name type="scientific">Rhodoblastus sphagnicola</name>
    <dbReference type="NCBI Taxonomy" id="333368"/>
    <lineage>
        <taxon>Bacteria</taxon>
        <taxon>Pseudomonadati</taxon>
        <taxon>Pseudomonadota</taxon>
        <taxon>Alphaproteobacteria</taxon>
        <taxon>Hyphomicrobiales</taxon>
        <taxon>Rhodoblastaceae</taxon>
        <taxon>Rhodoblastus</taxon>
    </lineage>
</organism>
<dbReference type="EMBL" id="NHSJ01000026">
    <property type="protein sequence ID" value="PPQ33216.1"/>
    <property type="molecule type" value="Genomic_DNA"/>
</dbReference>
<keyword evidence="2" id="KW-0963">Cytoplasm</keyword>
<dbReference type="InterPro" id="IPR001789">
    <property type="entry name" value="Sig_transdc_resp-reg_receiver"/>
</dbReference>
<dbReference type="InterPro" id="IPR016032">
    <property type="entry name" value="Sig_transdc_resp-reg_C-effctor"/>
</dbReference>
<keyword evidence="7" id="KW-0010">Activator</keyword>
<dbReference type="SUPFAM" id="SSF52172">
    <property type="entry name" value="CheY-like"/>
    <property type="match status" value="1"/>
</dbReference>
<dbReference type="CDD" id="cd00383">
    <property type="entry name" value="trans_reg_C"/>
    <property type="match status" value="1"/>
</dbReference>
<dbReference type="InterPro" id="IPR011006">
    <property type="entry name" value="CheY-like_superfamily"/>
</dbReference>
<keyword evidence="8" id="KW-0804">Transcription</keyword>
<comment type="subcellular location">
    <subcellularLocation>
        <location evidence="1">Cytoplasm</location>
    </subcellularLocation>
</comment>
<accession>A0A2S6NF24</accession>
<dbReference type="RefSeq" id="WP_104506321.1">
    <property type="nucleotide sequence ID" value="NZ_JACIGC010000022.1"/>
</dbReference>
<dbReference type="SMART" id="SM00448">
    <property type="entry name" value="REC"/>
    <property type="match status" value="1"/>
</dbReference>
<dbReference type="PANTHER" id="PTHR48111:SF4">
    <property type="entry name" value="DNA-BINDING DUAL TRANSCRIPTIONAL REGULATOR OMPR"/>
    <property type="match status" value="1"/>
</dbReference>
<evidence type="ECO:0000256" key="3">
    <source>
        <dbReference type="ARBA" id="ARBA00022553"/>
    </source>
</evidence>
<evidence type="ECO:0000256" key="6">
    <source>
        <dbReference type="ARBA" id="ARBA00023125"/>
    </source>
</evidence>
<keyword evidence="4" id="KW-0902">Two-component regulatory system</keyword>
<evidence type="ECO:0000256" key="7">
    <source>
        <dbReference type="ARBA" id="ARBA00023159"/>
    </source>
</evidence>
<comment type="caution">
    <text evidence="10">The sequence shown here is derived from an EMBL/GenBank/DDBJ whole genome shotgun (WGS) entry which is preliminary data.</text>
</comment>
<name>A0A2S6NF24_9HYPH</name>
<dbReference type="GO" id="GO:0032993">
    <property type="term" value="C:protein-DNA complex"/>
    <property type="evidence" value="ECO:0007669"/>
    <property type="project" value="TreeGrafter"/>
</dbReference>
<evidence type="ECO:0000313" key="10">
    <source>
        <dbReference type="EMBL" id="PPQ33216.1"/>
    </source>
</evidence>
<dbReference type="Pfam" id="PF00072">
    <property type="entry name" value="Response_reg"/>
    <property type="match status" value="1"/>
</dbReference>
<gene>
    <name evidence="10" type="ORF">CCR94_02555</name>
</gene>
<dbReference type="Pfam" id="PF00486">
    <property type="entry name" value="Trans_reg_C"/>
    <property type="match status" value="1"/>
</dbReference>
<evidence type="ECO:0000256" key="4">
    <source>
        <dbReference type="ARBA" id="ARBA00023012"/>
    </source>
</evidence>
<dbReference type="Gene3D" id="1.10.10.10">
    <property type="entry name" value="Winged helix-like DNA-binding domain superfamily/Winged helix DNA-binding domain"/>
    <property type="match status" value="1"/>
</dbReference>
<keyword evidence="11" id="KW-1185">Reference proteome</keyword>
<dbReference type="PROSITE" id="PS50110">
    <property type="entry name" value="RESPONSE_REGULATORY"/>
    <property type="match status" value="1"/>
</dbReference>
<dbReference type="GO" id="GO:0005829">
    <property type="term" value="C:cytosol"/>
    <property type="evidence" value="ECO:0007669"/>
    <property type="project" value="TreeGrafter"/>
</dbReference>
<dbReference type="PROSITE" id="PS51755">
    <property type="entry name" value="OMPR_PHOB"/>
    <property type="match status" value="1"/>
</dbReference>
<keyword evidence="3" id="KW-0597">Phosphoprotein</keyword>
<dbReference type="OrthoDB" id="9784252at2"/>
<evidence type="ECO:0000256" key="1">
    <source>
        <dbReference type="ARBA" id="ARBA00004496"/>
    </source>
</evidence>
<protein>
    <recommendedName>
        <fullName evidence="9">Regulatory protein VirG</fullName>
    </recommendedName>
</protein>
<sequence length="243" mass="26730">MIRKTAALVIEDDAEIGELIVRYLKGQDMDAEVVPSGEAMDRSLAAGDYDVLILDLNLPGEDGLAICRRLRAARATPIIIVTARGEDVDKIIGLEMGADDYLSKPFNPRELLARIRAVLRRGGAEAAKSPSGSLARPGPRYEFAGWRMDLSTRELTSPSGAKTALTGAEFDLLHVLCEHPNRILSRDHLLSLLHGPIDGPNERSIDTLISRLRQKLELEPRNPQLIQTIRSEGYMFTPTVAAR</sequence>
<dbReference type="InterPro" id="IPR036388">
    <property type="entry name" value="WH-like_DNA-bd_sf"/>
</dbReference>
<dbReference type="PANTHER" id="PTHR48111">
    <property type="entry name" value="REGULATOR OF RPOS"/>
    <property type="match status" value="1"/>
</dbReference>
<dbReference type="SUPFAM" id="SSF46894">
    <property type="entry name" value="C-terminal effector domain of the bipartite response regulators"/>
    <property type="match status" value="1"/>
</dbReference>
<dbReference type="SMART" id="SM00862">
    <property type="entry name" value="Trans_reg_C"/>
    <property type="match status" value="1"/>
</dbReference>
<dbReference type="AlphaFoldDB" id="A0A2S6NF24"/>
<dbReference type="FunFam" id="1.10.10.10:FF:000099">
    <property type="entry name" value="Two-component system response regulator TorR"/>
    <property type="match status" value="1"/>
</dbReference>
<keyword evidence="6 10" id="KW-0238">DNA-binding</keyword>
<dbReference type="Gene3D" id="6.10.250.690">
    <property type="match status" value="1"/>
</dbReference>
<dbReference type="Gene3D" id="3.40.50.2300">
    <property type="match status" value="1"/>
</dbReference>
<evidence type="ECO:0000313" key="11">
    <source>
        <dbReference type="Proteomes" id="UP000239089"/>
    </source>
</evidence>
<dbReference type="Proteomes" id="UP000239089">
    <property type="component" value="Unassembled WGS sequence"/>
</dbReference>
<proteinExistence type="predicted"/>